<dbReference type="InterPro" id="IPR023753">
    <property type="entry name" value="FAD/NAD-binding_dom"/>
</dbReference>
<dbReference type="GO" id="GO:0045454">
    <property type="term" value="P:cell redox homeostasis"/>
    <property type="evidence" value="ECO:0007669"/>
    <property type="project" value="InterPro"/>
</dbReference>
<comment type="cofactor">
    <cofactor evidence="1">
        <name>FAD</name>
        <dbReference type="ChEBI" id="CHEBI:57692"/>
    </cofactor>
</comment>
<evidence type="ECO:0000313" key="11">
    <source>
        <dbReference type="Proteomes" id="UP000298663"/>
    </source>
</evidence>
<proteinExistence type="inferred from homology"/>
<evidence type="ECO:0000256" key="6">
    <source>
        <dbReference type="ARBA" id="ARBA00023157"/>
    </source>
</evidence>
<dbReference type="PANTHER" id="PTHR42737">
    <property type="entry name" value="GLUTATHIONE REDUCTASE"/>
    <property type="match status" value="1"/>
</dbReference>
<reference evidence="10 11" key="2">
    <citation type="journal article" date="2019" name="G3 (Bethesda)">
        <title>Hybrid Assembly of the Genome of the Entomopathogenic Nematode Steinernema carpocapsae Identifies the X-Chromosome.</title>
        <authorList>
            <person name="Serra L."/>
            <person name="Macchietto M."/>
            <person name="Macias-Munoz A."/>
            <person name="McGill C.J."/>
            <person name="Rodriguez I.M."/>
            <person name="Rodriguez B."/>
            <person name="Murad R."/>
            <person name="Mortazavi A."/>
        </authorList>
    </citation>
    <scope>NUCLEOTIDE SEQUENCE [LARGE SCALE GENOMIC DNA]</scope>
    <source>
        <strain evidence="10 11">ALL</strain>
    </source>
</reference>
<reference evidence="10 11" key="1">
    <citation type="journal article" date="2015" name="Genome Biol.">
        <title>Comparative genomics of Steinernema reveals deeply conserved gene regulatory networks.</title>
        <authorList>
            <person name="Dillman A.R."/>
            <person name="Macchietto M."/>
            <person name="Porter C.F."/>
            <person name="Rogers A."/>
            <person name="Williams B."/>
            <person name="Antoshechkin I."/>
            <person name="Lee M.M."/>
            <person name="Goodwin Z."/>
            <person name="Lu X."/>
            <person name="Lewis E.E."/>
            <person name="Goodrich-Blair H."/>
            <person name="Stock S.P."/>
            <person name="Adams B.J."/>
            <person name="Sternberg P.W."/>
            <person name="Mortazavi A."/>
        </authorList>
    </citation>
    <scope>NUCLEOTIDE SEQUENCE [LARGE SCALE GENOMIC DNA]</scope>
    <source>
        <strain evidence="10 11">ALL</strain>
    </source>
</reference>
<dbReference type="InterPro" id="IPR012999">
    <property type="entry name" value="Pyr_OxRdtase_I_AS"/>
</dbReference>
<dbReference type="PRINTS" id="PR00411">
    <property type="entry name" value="PNDRDTASEI"/>
</dbReference>
<dbReference type="Pfam" id="PF07992">
    <property type="entry name" value="Pyr_redox_2"/>
    <property type="match status" value="1"/>
</dbReference>
<dbReference type="AlphaFoldDB" id="A0A4V6A377"/>
<keyword evidence="7" id="KW-0676">Redox-active center</keyword>
<evidence type="ECO:0000256" key="4">
    <source>
        <dbReference type="ARBA" id="ARBA00022827"/>
    </source>
</evidence>
<name>A0A4V6A377_STECR</name>
<dbReference type="PANTHER" id="PTHR42737:SF2">
    <property type="entry name" value="GLUTATHIONE REDUCTASE"/>
    <property type="match status" value="1"/>
</dbReference>
<dbReference type="Gene3D" id="3.50.50.60">
    <property type="entry name" value="FAD/NAD(P)-binding domain"/>
    <property type="match status" value="1"/>
</dbReference>
<accession>A0A4V6A377</accession>
<feature type="region of interest" description="Disordered" evidence="8">
    <location>
        <begin position="142"/>
        <end position="175"/>
    </location>
</feature>
<dbReference type="STRING" id="34508.A0A4V6A377"/>
<dbReference type="GO" id="GO:0034599">
    <property type="term" value="P:cellular response to oxidative stress"/>
    <property type="evidence" value="ECO:0007669"/>
    <property type="project" value="TreeGrafter"/>
</dbReference>
<evidence type="ECO:0000259" key="9">
    <source>
        <dbReference type="Pfam" id="PF07992"/>
    </source>
</evidence>
<organism evidence="10 11">
    <name type="scientific">Steinernema carpocapsae</name>
    <name type="common">Entomopathogenic nematode</name>
    <dbReference type="NCBI Taxonomy" id="34508"/>
    <lineage>
        <taxon>Eukaryota</taxon>
        <taxon>Metazoa</taxon>
        <taxon>Ecdysozoa</taxon>
        <taxon>Nematoda</taxon>
        <taxon>Chromadorea</taxon>
        <taxon>Rhabditida</taxon>
        <taxon>Tylenchina</taxon>
        <taxon>Panagrolaimomorpha</taxon>
        <taxon>Strongyloidoidea</taxon>
        <taxon>Steinernematidae</taxon>
        <taxon>Steinernema</taxon>
    </lineage>
</organism>
<feature type="compositionally biased region" description="Basic and acidic residues" evidence="8">
    <location>
        <begin position="150"/>
        <end position="175"/>
    </location>
</feature>
<keyword evidence="3" id="KW-0285">Flavoprotein</keyword>
<comment type="similarity">
    <text evidence="2">Belongs to the class-I pyridine nucleotide-disulfide oxidoreductase family.</text>
</comment>
<evidence type="ECO:0000256" key="2">
    <source>
        <dbReference type="ARBA" id="ARBA00007532"/>
    </source>
</evidence>
<dbReference type="GO" id="GO:0005739">
    <property type="term" value="C:mitochondrion"/>
    <property type="evidence" value="ECO:0007669"/>
    <property type="project" value="TreeGrafter"/>
</dbReference>
<comment type="caution">
    <text evidence="10">The sequence shown here is derived from an EMBL/GenBank/DDBJ whole genome shotgun (WGS) entry which is preliminary data.</text>
</comment>
<dbReference type="PROSITE" id="PS00076">
    <property type="entry name" value="PYRIDINE_REDOX_1"/>
    <property type="match status" value="1"/>
</dbReference>
<dbReference type="GO" id="GO:0004362">
    <property type="term" value="F:glutathione-disulfide reductase (NADPH) activity"/>
    <property type="evidence" value="ECO:0007669"/>
    <property type="project" value="TreeGrafter"/>
</dbReference>
<sequence length="175" mass="19766">MSVKLLKKLHSGSSLSLGGLLFQIRRNMSSSAVKEFDYLVIGGGSGGIASARRAREFGVSVGLVEGKRLGGTCVNVGCVPKKVMYNCAMHADFIRDHADYGFDVISKIKQTRDAYIRRLNGIYESPQRIQSRLHPRLCQILRSRRNRRGQRPEIPRKEDADRRRRQTHDSGRPRS</sequence>
<gene>
    <name evidence="10" type="ORF">L596_015878</name>
</gene>
<dbReference type="InterPro" id="IPR046952">
    <property type="entry name" value="GSHR/TRXR-like"/>
</dbReference>
<evidence type="ECO:0000256" key="8">
    <source>
        <dbReference type="SAM" id="MobiDB-lite"/>
    </source>
</evidence>
<evidence type="ECO:0000256" key="1">
    <source>
        <dbReference type="ARBA" id="ARBA00001974"/>
    </source>
</evidence>
<protein>
    <recommendedName>
        <fullName evidence="9">FAD/NAD(P)-binding domain-containing protein</fullName>
    </recommendedName>
</protein>
<evidence type="ECO:0000256" key="7">
    <source>
        <dbReference type="ARBA" id="ARBA00023284"/>
    </source>
</evidence>
<dbReference type="SUPFAM" id="SSF51905">
    <property type="entry name" value="FAD/NAD(P)-binding domain"/>
    <property type="match status" value="1"/>
</dbReference>
<evidence type="ECO:0000256" key="5">
    <source>
        <dbReference type="ARBA" id="ARBA00023002"/>
    </source>
</evidence>
<dbReference type="EMBL" id="AZBU02000004">
    <property type="protein sequence ID" value="TKR82105.1"/>
    <property type="molecule type" value="Genomic_DNA"/>
</dbReference>
<dbReference type="GO" id="GO:0006749">
    <property type="term" value="P:glutathione metabolic process"/>
    <property type="evidence" value="ECO:0007669"/>
    <property type="project" value="TreeGrafter"/>
</dbReference>
<keyword evidence="4" id="KW-0274">FAD</keyword>
<dbReference type="GO" id="GO:0050660">
    <property type="term" value="F:flavin adenine dinucleotide binding"/>
    <property type="evidence" value="ECO:0007669"/>
    <property type="project" value="InterPro"/>
</dbReference>
<dbReference type="OrthoDB" id="5956163at2759"/>
<evidence type="ECO:0000313" key="10">
    <source>
        <dbReference type="EMBL" id="TKR82105.1"/>
    </source>
</evidence>
<dbReference type="GO" id="GO:0005829">
    <property type="term" value="C:cytosol"/>
    <property type="evidence" value="ECO:0007669"/>
    <property type="project" value="TreeGrafter"/>
</dbReference>
<feature type="domain" description="FAD/NAD(P)-binding" evidence="9">
    <location>
        <begin position="36"/>
        <end position="111"/>
    </location>
</feature>
<keyword evidence="11" id="KW-1185">Reference proteome</keyword>
<dbReference type="Proteomes" id="UP000298663">
    <property type="component" value="Unassembled WGS sequence"/>
</dbReference>
<keyword evidence="6" id="KW-1015">Disulfide bond</keyword>
<evidence type="ECO:0000256" key="3">
    <source>
        <dbReference type="ARBA" id="ARBA00022630"/>
    </source>
</evidence>
<keyword evidence="5" id="KW-0560">Oxidoreductase</keyword>
<dbReference type="InterPro" id="IPR036188">
    <property type="entry name" value="FAD/NAD-bd_sf"/>
</dbReference>